<dbReference type="InterPro" id="IPR000868">
    <property type="entry name" value="Isochorismatase-like_dom"/>
</dbReference>
<evidence type="ECO:0000259" key="2">
    <source>
        <dbReference type="Pfam" id="PF00857"/>
    </source>
</evidence>
<name>A0A2T6AQQ6_9RHOB</name>
<dbReference type="InterPro" id="IPR050272">
    <property type="entry name" value="Isochorismatase-like_hydrls"/>
</dbReference>
<evidence type="ECO:0000256" key="1">
    <source>
        <dbReference type="ARBA" id="ARBA00022801"/>
    </source>
</evidence>
<proteinExistence type="predicted"/>
<accession>A0A2T6AQQ6</accession>
<dbReference type="SUPFAM" id="SSF52499">
    <property type="entry name" value="Isochorismatase-like hydrolases"/>
    <property type="match status" value="1"/>
</dbReference>
<dbReference type="Gene3D" id="3.40.50.850">
    <property type="entry name" value="Isochorismatase-like"/>
    <property type="match status" value="1"/>
</dbReference>
<dbReference type="AlphaFoldDB" id="A0A2T6AQQ6"/>
<gene>
    <name evidence="3" type="ORF">C8N44_11897</name>
</gene>
<reference evidence="3 4" key="1">
    <citation type="submission" date="2018-04" db="EMBL/GenBank/DDBJ databases">
        <title>Genomic Encyclopedia of Archaeal and Bacterial Type Strains, Phase II (KMG-II): from individual species to whole genera.</title>
        <authorList>
            <person name="Goeker M."/>
        </authorList>
    </citation>
    <scope>NUCLEOTIDE SEQUENCE [LARGE SCALE GENOMIC DNA]</scope>
    <source>
        <strain evidence="3 4">DSM 29329</strain>
    </source>
</reference>
<evidence type="ECO:0000313" key="3">
    <source>
        <dbReference type="EMBL" id="PTX46120.1"/>
    </source>
</evidence>
<feature type="domain" description="Isochorismatase-like" evidence="2">
    <location>
        <begin position="26"/>
        <end position="222"/>
    </location>
</feature>
<dbReference type="Pfam" id="PF00857">
    <property type="entry name" value="Isochorismatase"/>
    <property type="match status" value="1"/>
</dbReference>
<dbReference type="InterPro" id="IPR036380">
    <property type="entry name" value="Isochorismatase-like_sf"/>
</dbReference>
<sequence>MKDASQDRRHSLPALPEAVGFDPESTALIVVDMQNAYASEGGYLDLAGFDLSGIGEVIENVTSLMDLCRGAGVQVICLQNGWDPGYIEAGGPESVNVAKSNALRVMRERPELQGQLLAKGGWDYALVDAVQPRDGDIILPKPRYSGFVNTALDSILRSRGIRTLLVCGVATNVCVETTIRDAFGLEYHPVLMSDCCLQAGPAFLQEATIFNVQKFFGWTATLDALADTLAPAPAAET</sequence>
<dbReference type="PANTHER" id="PTHR43540">
    <property type="entry name" value="PEROXYUREIDOACRYLATE/UREIDOACRYLATE AMIDOHYDROLASE-RELATED"/>
    <property type="match status" value="1"/>
</dbReference>
<keyword evidence="1 3" id="KW-0378">Hydrolase</keyword>
<comment type="caution">
    <text evidence="3">The sequence shown here is derived from an EMBL/GenBank/DDBJ whole genome shotgun (WGS) entry which is preliminary data.</text>
</comment>
<evidence type="ECO:0000313" key="4">
    <source>
        <dbReference type="Proteomes" id="UP000244069"/>
    </source>
</evidence>
<dbReference type="GO" id="GO:0016787">
    <property type="term" value="F:hydrolase activity"/>
    <property type="evidence" value="ECO:0007669"/>
    <property type="project" value="UniProtKB-KW"/>
</dbReference>
<dbReference type="Proteomes" id="UP000244069">
    <property type="component" value="Unassembled WGS sequence"/>
</dbReference>
<dbReference type="EMBL" id="QBKN01000018">
    <property type="protein sequence ID" value="PTX46120.1"/>
    <property type="molecule type" value="Genomic_DNA"/>
</dbReference>
<dbReference type="RefSeq" id="WP_107977500.1">
    <property type="nucleotide sequence ID" value="NZ_BMEZ01000019.1"/>
</dbReference>
<organism evidence="3 4">
    <name type="scientific">Allosediminivita pacifica</name>
    <dbReference type="NCBI Taxonomy" id="1267769"/>
    <lineage>
        <taxon>Bacteria</taxon>
        <taxon>Pseudomonadati</taxon>
        <taxon>Pseudomonadota</taxon>
        <taxon>Alphaproteobacteria</taxon>
        <taxon>Rhodobacterales</taxon>
        <taxon>Paracoccaceae</taxon>
        <taxon>Allosediminivita</taxon>
    </lineage>
</organism>
<dbReference type="CDD" id="cd00431">
    <property type="entry name" value="cysteine_hydrolases"/>
    <property type="match status" value="1"/>
</dbReference>
<protein>
    <submittedName>
        <fullName evidence="3">Ureidoacrylate peracid hydrolase</fullName>
    </submittedName>
</protein>
<keyword evidence="4" id="KW-1185">Reference proteome</keyword>
<dbReference type="PANTHER" id="PTHR43540:SF6">
    <property type="entry name" value="ISOCHORISMATASE-LIKE DOMAIN-CONTAINING PROTEIN"/>
    <property type="match status" value="1"/>
</dbReference>
<dbReference type="OrthoDB" id="8477867at2"/>